<sequence>MKKNLDIEAILDAINKDHLVVFVGAGVSANSNLPSWSGLVKELASGLGIDREIGSDDYLKIPQYYYNQRGENEYFRKIMDIFDAPLIPNIIHNYILKLKSRHIITTNYDNLIEQAIEKHFMFYDVVKEDLDLPYSTNFKLIESYVRSIFINNTVLFVGYSLQDYDLKLIMKNLEGILGEHFQKAYLIDSSDSPKLSVEKEYFKNLGVNLIDKFDIPIDFCYEKFQSFNSLNKIRVKDLVTKLDIGNKYFLEEGGVPKILPNEENNIFIDLLDCLNTIKKSYSQQEWEIKRKYDYINFTLSKLNLSKISVEEQTFIFEPSYKKEPRIIGDVLSCNYFSIDLLAKQDYKTINEYEDIIINELGQSICFFI</sequence>
<evidence type="ECO:0000313" key="1">
    <source>
        <dbReference type="EMBL" id="MFB5269808.1"/>
    </source>
</evidence>
<proteinExistence type="predicted"/>
<dbReference type="Proteomes" id="UP001580346">
    <property type="component" value="Unassembled WGS sequence"/>
</dbReference>
<keyword evidence="2" id="KW-1185">Reference proteome</keyword>
<dbReference type="Gene3D" id="3.40.50.1220">
    <property type="entry name" value="TPP-binding domain"/>
    <property type="match status" value="1"/>
</dbReference>
<comment type="caution">
    <text evidence="1">The sequence shown here is derived from an EMBL/GenBank/DDBJ whole genome shotgun (WGS) entry which is preliminary data.</text>
</comment>
<dbReference type="SUPFAM" id="SSF52467">
    <property type="entry name" value="DHS-like NAD/FAD-binding domain"/>
    <property type="match status" value="1"/>
</dbReference>
<gene>
    <name evidence="1" type="ORF">ACE41H_23935</name>
</gene>
<dbReference type="RefSeq" id="WP_375358100.1">
    <property type="nucleotide sequence ID" value="NZ_JBHHMI010000041.1"/>
</dbReference>
<name>A0ABV5B003_9BACL</name>
<dbReference type="Pfam" id="PF13289">
    <property type="entry name" value="SIR2_2"/>
    <property type="match status" value="1"/>
</dbReference>
<evidence type="ECO:0000313" key="2">
    <source>
        <dbReference type="Proteomes" id="UP001580346"/>
    </source>
</evidence>
<reference evidence="1 2" key="1">
    <citation type="submission" date="2024-09" db="EMBL/GenBank/DDBJ databases">
        <title>Paenibacillus zeirhizospherea sp. nov., isolated from surface of the maize (Zea mays) roots in a horticulture field, Hungary.</title>
        <authorList>
            <person name="Marton D."/>
            <person name="Farkas M."/>
            <person name="Bedics A."/>
            <person name="Toth E."/>
            <person name="Tancsics A."/>
            <person name="Boka K."/>
            <person name="Maroti G."/>
            <person name="Kriszt B."/>
            <person name="Cserhati M."/>
        </authorList>
    </citation>
    <scope>NUCLEOTIDE SEQUENCE [LARGE SCALE GENOMIC DNA]</scope>
    <source>
        <strain evidence="1 2">KCTC 33519</strain>
    </source>
</reference>
<accession>A0ABV5B003</accession>
<protein>
    <submittedName>
        <fullName evidence="1">SIR2 family protein</fullName>
    </submittedName>
</protein>
<organism evidence="1 2">
    <name type="scientific">Paenibacillus enshidis</name>
    <dbReference type="NCBI Taxonomy" id="1458439"/>
    <lineage>
        <taxon>Bacteria</taxon>
        <taxon>Bacillati</taxon>
        <taxon>Bacillota</taxon>
        <taxon>Bacilli</taxon>
        <taxon>Bacillales</taxon>
        <taxon>Paenibacillaceae</taxon>
        <taxon>Paenibacillus</taxon>
    </lineage>
</organism>
<dbReference type="EMBL" id="JBHHMI010000041">
    <property type="protein sequence ID" value="MFB5269808.1"/>
    <property type="molecule type" value="Genomic_DNA"/>
</dbReference>
<dbReference type="InterPro" id="IPR029035">
    <property type="entry name" value="DHS-like_NAD/FAD-binding_dom"/>
</dbReference>